<feature type="compositionally biased region" description="Acidic residues" evidence="1">
    <location>
        <begin position="38"/>
        <end position="67"/>
    </location>
</feature>
<name>U4L169_PYROM</name>
<feature type="region of interest" description="Disordered" evidence="1">
    <location>
        <begin position="21"/>
        <end position="126"/>
    </location>
</feature>
<sequence length="126" mass="14343">MIDFNPDEILLNEIPIHHIKKGQRERGFEVVETGESTSSEDEIGDSEEEAGEWLFSEDETSDGEEEWDVIKGDGLDDEDDMELDEEGGEQEEDSQGEEDIEGEGKSKEDDYSGDEGQRNRKRLKRS</sequence>
<proteinExistence type="predicted"/>
<keyword evidence="3" id="KW-1185">Reference proteome</keyword>
<evidence type="ECO:0000313" key="2">
    <source>
        <dbReference type="EMBL" id="CCX05819.1"/>
    </source>
</evidence>
<reference evidence="2 3" key="1">
    <citation type="journal article" date="2013" name="PLoS Genet.">
        <title>The genome and development-dependent transcriptomes of Pyronema confluens: a window into fungal evolution.</title>
        <authorList>
            <person name="Traeger S."/>
            <person name="Altegoer F."/>
            <person name="Freitag M."/>
            <person name="Gabaldon T."/>
            <person name="Kempken F."/>
            <person name="Kumar A."/>
            <person name="Marcet-Houben M."/>
            <person name="Poggeler S."/>
            <person name="Stajich J.E."/>
            <person name="Nowrousian M."/>
        </authorList>
    </citation>
    <scope>NUCLEOTIDE SEQUENCE [LARGE SCALE GENOMIC DNA]</scope>
    <source>
        <strain evidence="3">CBS 100304</strain>
        <tissue evidence="2">Vegetative mycelium</tissue>
    </source>
</reference>
<gene>
    <name evidence="2" type="ORF">PCON_05406</name>
</gene>
<dbReference type="EMBL" id="HF935274">
    <property type="protein sequence ID" value="CCX05819.1"/>
    <property type="molecule type" value="Genomic_DNA"/>
</dbReference>
<dbReference type="AlphaFoldDB" id="U4L169"/>
<organism evidence="2 3">
    <name type="scientific">Pyronema omphalodes (strain CBS 100304)</name>
    <name type="common">Pyronema confluens</name>
    <dbReference type="NCBI Taxonomy" id="1076935"/>
    <lineage>
        <taxon>Eukaryota</taxon>
        <taxon>Fungi</taxon>
        <taxon>Dikarya</taxon>
        <taxon>Ascomycota</taxon>
        <taxon>Pezizomycotina</taxon>
        <taxon>Pezizomycetes</taxon>
        <taxon>Pezizales</taxon>
        <taxon>Pyronemataceae</taxon>
        <taxon>Pyronema</taxon>
    </lineage>
</organism>
<accession>U4L169</accession>
<dbReference type="Proteomes" id="UP000018144">
    <property type="component" value="Unassembled WGS sequence"/>
</dbReference>
<protein>
    <submittedName>
        <fullName evidence="2">Uncharacterized protein</fullName>
    </submittedName>
</protein>
<evidence type="ECO:0000256" key="1">
    <source>
        <dbReference type="SAM" id="MobiDB-lite"/>
    </source>
</evidence>
<feature type="compositionally biased region" description="Acidic residues" evidence="1">
    <location>
        <begin position="75"/>
        <end position="101"/>
    </location>
</feature>
<feature type="compositionally biased region" description="Basic and acidic residues" evidence="1">
    <location>
        <begin position="102"/>
        <end position="118"/>
    </location>
</feature>
<evidence type="ECO:0000313" key="3">
    <source>
        <dbReference type="Proteomes" id="UP000018144"/>
    </source>
</evidence>